<comment type="caution">
    <text evidence="1">The sequence shown here is derived from an EMBL/GenBank/DDBJ whole genome shotgun (WGS) entry which is preliminary data.</text>
</comment>
<keyword evidence="2" id="KW-1185">Reference proteome</keyword>
<name>A0ABT3JCX7_9SPHN</name>
<sequence length="140" mass="14812">MVSIGLIAAALQLAQPQLAAAQHWRVAPVEAGNWSWRAVPGGSEAAFANAAGVQFMLRCNLASRTVTLLRSGAPVGTPVVVRTTSLERTLPATGMLGAQDRLLDAIAFSRGRFSVEVAGVPRLIVPSWPEPARAIEDCRK</sequence>
<gene>
    <name evidence="1" type="ORF">OMW55_03745</name>
</gene>
<dbReference type="Proteomes" id="UP001526246">
    <property type="component" value="Unassembled WGS sequence"/>
</dbReference>
<organism evidence="1 2">
    <name type="scientific">Sphingomonas arvum</name>
    <dbReference type="NCBI Taxonomy" id="2992113"/>
    <lineage>
        <taxon>Bacteria</taxon>
        <taxon>Pseudomonadati</taxon>
        <taxon>Pseudomonadota</taxon>
        <taxon>Alphaproteobacteria</taxon>
        <taxon>Sphingomonadales</taxon>
        <taxon>Sphingomonadaceae</taxon>
        <taxon>Sphingomonas</taxon>
    </lineage>
</organism>
<evidence type="ECO:0000313" key="2">
    <source>
        <dbReference type="Proteomes" id="UP001526246"/>
    </source>
</evidence>
<reference evidence="1 2" key="1">
    <citation type="submission" date="2022-10" db="EMBL/GenBank/DDBJ databases">
        <title>Sphingomonas sp.</title>
        <authorList>
            <person name="Jin C."/>
        </authorList>
    </citation>
    <scope>NUCLEOTIDE SEQUENCE [LARGE SCALE GENOMIC DNA]</scope>
    <source>
        <strain evidence="1 2">BN140010</strain>
    </source>
</reference>
<accession>A0ABT3JCX7</accession>
<proteinExistence type="predicted"/>
<dbReference type="EMBL" id="JAPDOB010000001">
    <property type="protein sequence ID" value="MCW3796917.1"/>
    <property type="molecule type" value="Genomic_DNA"/>
</dbReference>
<evidence type="ECO:0000313" key="1">
    <source>
        <dbReference type="EMBL" id="MCW3796917.1"/>
    </source>
</evidence>
<dbReference type="RefSeq" id="WP_264880926.1">
    <property type="nucleotide sequence ID" value="NZ_JAPDOB010000001.1"/>
</dbReference>
<protein>
    <submittedName>
        <fullName evidence="1">Uncharacterized protein</fullName>
    </submittedName>
</protein>